<keyword evidence="2" id="KW-1185">Reference proteome</keyword>
<dbReference type="Proteomes" id="UP000180235">
    <property type="component" value="Chromosome"/>
</dbReference>
<accession>A0A1J0AA42</accession>
<proteinExistence type="predicted"/>
<dbReference type="OrthoDB" id="7563423at2"/>
<dbReference type="RefSeq" id="WP_071453487.1">
    <property type="nucleotide sequence ID" value="NZ_CP017675.1"/>
</dbReference>
<protein>
    <submittedName>
        <fullName evidence="1">Uncharacterized protein</fullName>
    </submittedName>
</protein>
<dbReference type="EMBL" id="CP017675">
    <property type="protein sequence ID" value="APB32802.1"/>
    <property type="molecule type" value="Genomic_DNA"/>
</dbReference>
<dbReference type="STRING" id="1188229.GlitD10_0490"/>
<organism evidence="1 2">
    <name type="scientific">Gloeomargarita lithophora Alchichica-D10</name>
    <dbReference type="NCBI Taxonomy" id="1188229"/>
    <lineage>
        <taxon>Bacteria</taxon>
        <taxon>Bacillati</taxon>
        <taxon>Cyanobacteriota</taxon>
        <taxon>Cyanophyceae</taxon>
        <taxon>Gloeomargaritales</taxon>
        <taxon>Gloeomargaritaceae</taxon>
        <taxon>Gloeomargarita</taxon>
    </lineage>
</organism>
<dbReference type="AlphaFoldDB" id="A0A1J0AA42"/>
<reference evidence="1 2" key="1">
    <citation type="submission" date="2016-10" db="EMBL/GenBank/DDBJ databases">
        <title>Description of Gloeomargarita lithophora gen. nov., sp. nov., a thylakoid-bearing basal-branching cyanobacterium with intracellular carbonates, and proposal for Gloeomargaritales ord. nov.</title>
        <authorList>
            <person name="Moreira D."/>
            <person name="Tavera R."/>
            <person name="Benzerara K."/>
            <person name="Skouri-Panet F."/>
            <person name="Couradeau E."/>
            <person name="Gerard E."/>
            <person name="Loussert C."/>
            <person name="Novelo E."/>
            <person name="Zivanovic Y."/>
            <person name="Lopez-Garcia P."/>
        </authorList>
    </citation>
    <scope>NUCLEOTIDE SEQUENCE [LARGE SCALE GENOMIC DNA]</scope>
    <source>
        <strain evidence="1 2">D10</strain>
    </source>
</reference>
<dbReference type="KEGG" id="glt:GlitD10_0490"/>
<gene>
    <name evidence="1" type="ORF">GlitD10_0490</name>
</gene>
<evidence type="ECO:0000313" key="2">
    <source>
        <dbReference type="Proteomes" id="UP000180235"/>
    </source>
</evidence>
<name>A0A1J0AA42_9CYAN</name>
<evidence type="ECO:0000313" key="1">
    <source>
        <dbReference type="EMBL" id="APB32802.1"/>
    </source>
</evidence>
<sequence length="199" mass="22931">MIHDFNESLKKSQDPQYETFWQECYKQEFGDQLTAAFSTGSLPSEWQRAGIDRLVLTKSGNTYYVDEKLRDNDWGDFLIEYASVAHRSGNGWRVEKPGWAIDPQKRCDFILYGIPTVEKYWFLPYHALRNAVGGNLAEWKTRYRVISATNQKYHSLSIPVPWDVFFSALVSTMKHDLRIAKTPTVKKLLSRRSKGGAAA</sequence>